<protein>
    <recommendedName>
        <fullName evidence="3">Transposase</fullName>
    </recommendedName>
</protein>
<gene>
    <name evidence="1" type="ORF">GCM10010521_64230</name>
</gene>
<organism evidence="1 2">
    <name type="scientific">Streptomyces rameus</name>
    <dbReference type="NCBI Taxonomy" id="68261"/>
    <lineage>
        <taxon>Bacteria</taxon>
        <taxon>Bacillati</taxon>
        <taxon>Actinomycetota</taxon>
        <taxon>Actinomycetes</taxon>
        <taxon>Kitasatosporales</taxon>
        <taxon>Streptomycetaceae</taxon>
        <taxon>Streptomyces</taxon>
    </lineage>
</organism>
<evidence type="ECO:0008006" key="3">
    <source>
        <dbReference type="Google" id="ProtNLM"/>
    </source>
</evidence>
<sequence>MTPVDVVARIEEMRRAHKWSAPRNAHELAVDGMVISRRTVTHHLAVLGLNRRKFIGPQGTTNECCRRSLLHGPATWCASM</sequence>
<accession>A0ABN3V367</accession>
<keyword evidence="2" id="KW-1185">Reference proteome</keyword>
<reference evidence="1 2" key="1">
    <citation type="journal article" date="2019" name="Int. J. Syst. Evol. Microbiol.">
        <title>The Global Catalogue of Microorganisms (GCM) 10K type strain sequencing project: providing services to taxonomists for standard genome sequencing and annotation.</title>
        <authorList>
            <consortium name="The Broad Institute Genomics Platform"/>
            <consortium name="The Broad Institute Genome Sequencing Center for Infectious Disease"/>
            <person name="Wu L."/>
            <person name="Ma J."/>
        </authorList>
    </citation>
    <scope>NUCLEOTIDE SEQUENCE [LARGE SCALE GENOMIC DNA]</scope>
    <source>
        <strain evidence="1 2">JCM 11574</strain>
    </source>
</reference>
<evidence type="ECO:0000313" key="1">
    <source>
        <dbReference type="EMBL" id="GAA2776674.1"/>
    </source>
</evidence>
<evidence type="ECO:0000313" key="2">
    <source>
        <dbReference type="Proteomes" id="UP001500893"/>
    </source>
</evidence>
<dbReference type="EMBL" id="BAAAVM010000125">
    <property type="protein sequence ID" value="GAA2776674.1"/>
    <property type="molecule type" value="Genomic_DNA"/>
</dbReference>
<dbReference type="Proteomes" id="UP001500893">
    <property type="component" value="Unassembled WGS sequence"/>
</dbReference>
<comment type="caution">
    <text evidence="1">The sequence shown here is derived from an EMBL/GenBank/DDBJ whole genome shotgun (WGS) entry which is preliminary data.</text>
</comment>
<name>A0ABN3V367_9ACTN</name>
<proteinExistence type="predicted"/>